<dbReference type="SUPFAM" id="SSF103473">
    <property type="entry name" value="MFS general substrate transporter"/>
    <property type="match status" value="1"/>
</dbReference>
<reference evidence="7 8" key="1">
    <citation type="journal article" date="2019" name="Int. J. Syst. Evol. Microbiol.">
        <title>The Global Catalogue of Microorganisms (GCM) 10K type strain sequencing project: providing services to taxonomists for standard genome sequencing and annotation.</title>
        <authorList>
            <consortium name="The Broad Institute Genomics Platform"/>
            <consortium name="The Broad Institute Genome Sequencing Center for Infectious Disease"/>
            <person name="Wu L."/>
            <person name="Ma J."/>
        </authorList>
    </citation>
    <scope>NUCLEOTIDE SEQUENCE [LARGE SCALE GENOMIC DNA]</scope>
    <source>
        <strain evidence="7 8">JCM 4805</strain>
    </source>
</reference>
<dbReference type="PROSITE" id="PS50850">
    <property type="entry name" value="MFS"/>
    <property type="match status" value="1"/>
</dbReference>
<keyword evidence="3 5" id="KW-1133">Transmembrane helix</keyword>
<gene>
    <name evidence="7" type="ORF">GCM10010361_65720</name>
</gene>
<sequence>MAAPAMVLAGAAQPFANPATNRLIAAHLPAKKRATAIGIKQSGVQFGAFAAGLLLPALAGFLSWRVALAAIIPVALAAAVVALRRPRDKPRPSASPAGLLPQAPDTTARWLILYSLGIGTGLAALSTYLRNSTATVPDPSFRP</sequence>
<organism evidence="7 8">
    <name type="scientific">Streptomyces olivaceiscleroticus</name>
    <dbReference type="NCBI Taxonomy" id="68245"/>
    <lineage>
        <taxon>Bacteria</taxon>
        <taxon>Bacillati</taxon>
        <taxon>Actinomycetota</taxon>
        <taxon>Actinomycetes</taxon>
        <taxon>Kitasatosporales</taxon>
        <taxon>Streptomycetaceae</taxon>
        <taxon>Streptomyces</taxon>
    </lineage>
</organism>
<dbReference type="InterPro" id="IPR036259">
    <property type="entry name" value="MFS_trans_sf"/>
</dbReference>
<evidence type="ECO:0000256" key="1">
    <source>
        <dbReference type="ARBA" id="ARBA00004651"/>
    </source>
</evidence>
<dbReference type="InterPro" id="IPR011701">
    <property type="entry name" value="MFS"/>
</dbReference>
<dbReference type="PANTHER" id="PTHR23527">
    <property type="entry name" value="BLL3282 PROTEIN"/>
    <property type="match status" value="1"/>
</dbReference>
<feature type="transmembrane region" description="Helical" evidence="5">
    <location>
        <begin position="110"/>
        <end position="129"/>
    </location>
</feature>
<keyword evidence="8" id="KW-1185">Reference proteome</keyword>
<evidence type="ECO:0000256" key="4">
    <source>
        <dbReference type="ARBA" id="ARBA00023136"/>
    </source>
</evidence>
<keyword evidence="2 5" id="KW-0812">Transmembrane</keyword>
<evidence type="ECO:0000256" key="3">
    <source>
        <dbReference type="ARBA" id="ARBA00022989"/>
    </source>
</evidence>
<feature type="transmembrane region" description="Helical" evidence="5">
    <location>
        <begin position="62"/>
        <end position="83"/>
    </location>
</feature>
<evidence type="ECO:0000313" key="8">
    <source>
        <dbReference type="Proteomes" id="UP001500909"/>
    </source>
</evidence>
<evidence type="ECO:0000256" key="2">
    <source>
        <dbReference type="ARBA" id="ARBA00022692"/>
    </source>
</evidence>
<comment type="caution">
    <text evidence="7">The sequence shown here is derived from an EMBL/GenBank/DDBJ whole genome shotgun (WGS) entry which is preliminary data.</text>
</comment>
<dbReference type="InterPro" id="IPR020846">
    <property type="entry name" value="MFS_dom"/>
</dbReference>
<dbReference type="Pfam" id="PF07690">
    <property type="entry name" value="MFS_1"/>
    <property type="match status" value="1"/>
</dbReference>
<name>A0ABN1B6T7_9ACTN</name>
<dbReference type="Proteomes" id="UP001500909">
    <property type="component" value="Unassembled WGS sequence"/>
</dbReference>
<evidence type="ECO:0000259" key="6">
    <source>
        <dbReference type="PROSITE" id="PS50850"/>
    </source>
</evidence>
<accession>A0ABN1B6T7</accession>
<dbReference type="PANTHER" id="PTHR23527:SF1">
    <property type="entry name" value="BLL3282 PROTEIN"/>
    <property type="match status" value="1"/>
</dbReference>
<evidence type="ECO:0000256" key="5">
    <source>
        <dbReference type="SAM" id="Phobius"/>
    </source>
</evidence>
<proteinExistence type="predicted"/>
<protein>
    <recommendedName>
        <fullName evidence="6">Major facilitator superfamily (MFS) profile domain-containing protein</fullName>
    </recommendedName>
</protein>
<evidence type="ECO:0000313" key="7">
    <source>
        <dbReference type="EMBL" id="GAA0491327.1"/>
    </source>
</evidence>
<keyword evidence="4 5" id="KW-0472">Membrane</keyword>
<dbReference type="EMBL" id="BAAABY010000048">
    <property type="protein sequence ID" value="GAA0491327.1"/>
    <property type="molecule type" value="Genomic_DNA"/>
</dbReference>
<comment type="subcellular location">
    <subcellularLocation>
        <location evidence="1">Cell membrane</location>
        <topology evidence="1">Multi-pass membrane protein</topology>
    </subcellularLocation>
</comment>
<feature type="domain" description="Major facilitator superfamily (MFS) profile" evidence="6">
    <location>
        <begin position="1"/>
        <end position="143"/>
    </location>
</feature>
<dbReference type="InterPro" id="IPR052952">
    <property type="entry name" value="MFS-Transporter"/>
</dbReference>
<dbReference type="Gene3D" id="1.20.1250.20">
    <property type="entry name" value="MFS general substrate transporter like domains"/>
    <property type="match status" value="1"/>
</dbReference>